<feature type="compositionally biased region" description="Low complexity" evidence="8">
    <location>
        <begin position="67"/>
        <end position="94"/>
    </location>
</feature>
<proteinExistence type="predicted"/>
<feature type="region of interest" description="Disordered" evidence="8">
    <location>
        <begin position="321"/>
        <end position="382"/>
    </location>
</feature>
<sequence length="762" mass="82597">MAEVQQPSKKRSLEDVQRGDAEPNGSEPRQASSPEPEAKRAKTGRPGQDETESRRSVEDGEVLQTNSSQSGSGEGVEGQQAASPAVSASAPAHAGWNQGITSTIRTSLGGSKAVAPVKTRKEPSEPAPGKAPEPAPKSEPEQDPNEEAEPQPEPTPAPSKMDKSKSKGKNKKSFEPAQPAQPAAKTRKERRQEKVAQVAAEKQKVQEDLKKPWEYGPGLAFWLPNKKNILQTSKSQNSSWSDKFKSWCQSFTSRNIEQKELLTVDIVVAALLEYITKRAKWSKKKQGSLAADEARKPETRNDIAAALASLLKKDGLLPAMGGGTGAEDSPFIVDDTNDDDDAMETGSNAAPSRAGTSAEEEDDQSDDGTTESENARPGPPVMSEAEDLAQQRLYFPGLSESEVVCVFCASLGHTSSSCPRTACKFCEQSEPGHFSWNCPTRERCTKCRLLGHGKAQCTEKLVHLDEEGMECAACGSKSHLEDSCESLWRSYRPRRDTVKKVRPFPAYCAYCGAEGHYSSDCAIRGDQPRSQTWALKNRDLYVDRNAADDPISDFTSEPPKPQFNLQIKGSAAKRNHIFYPDSDGSEEGEFIGQKVKPRAPVGNIQMSTNLQFGNFGPPPPPPPQQQYHGGWSAQQQPPLPPGPPPPGPPAGSYSRMSRNYNNSNSNQSRSLPPPPPQSNGYNRGGLPPKPPAPQSHHHQQQQQHGYHNVPPPPNGPGPTKKPRTRQQGNSSAGNSQQQQHHNGGGGNAGRRRGKTRRGGKQG</sequence>
<evidence type="ECO:0000259" key="9">
    <source>
        <dbReference type="PROSITE" id="PS50158"/>
    </source>
</evidence>
<dbReference type="GO" id="GO:0003723">
    <property type="term" value="F:RNA binding"/>
    <property type="evidence" value="ECO:0007669"/>
    <property type="project" value="TreeGrafter"/>
</dbReference>
<evidence type="ECO:0000256" key="4">
    <source>
        <dbReference type="ARBA" id="ARBA00022771"/>
    </source>
</evidence>
<dbReference type="GO" id="GO:0031499">
    <property type="term" value="C:TRAMP complex"/>
    <property type="evidence" value="ECO:0007669"/>
    <property type="project" value="TreeGrafter"/>
</dbReference>
<keyword evidence="4 7" id="KW-0863">Zinc-finger</keyword>
<gene>
    <name evidence="10" type="ORF">CSOJ01_01339</name>
</gene>
<name>A0A8H6JVQ1_9PEZI</name>
<reference evidence="10 11" key="1">
    <citation type="journal article" date="2020" name="Phytopathology">
        <title>Genome Sequence Resources of Colletotrichum truncatum, C. plurivorum, C. musicola, and C. sojae: Four Species Pathogenic to Soybean (Glycine max).</title>
        <authorList>
            <person name="Rogerio F."/>
            <person name="Boufleur T.R."/>
            <person name="Ciampi-Guillardi M."/>
            <person name="Sukno S.A."/>
            <person name="Thon M.R."/>
            <person name="Massola Junior N.S."/>
            <person name="Baroncelli R."/>
        </authorList>
    </citation>
    <scope>NUCLEOTIDE SEQUENCE [LARGE SCALE GENOMIC DNA]</scope>
    <source>
        <strain evidence="10 11">LFN0009</strain>
    </source>
</reference>
<feature type="compositionally biased region" description="Basic residues" evidence="8">
    <location>
        <begin position="749"/>
        <end position="762"/>
    </location>
</feature>
<keyword evidence="6" id="KW-0539">Nucleus</keyword>
<evidence type="ECO:0000313" key="11">
    <source>
        <dbReference type="Proteomes" id="UP000652219"/>
    </source>
</evidence>
<feature type="compositionally biased region" description="Acidic residues" evidence="8">
    <location>
        <begin position="358"/>
        <end position="370"/>
    </location>
</feature>
<dbReference type="EMBL" id="WIGN01000009">
    <property type="protein sequence ID" value="KAF6819596.1"/>
    <property type="molecule type" value="Genomic_DNA"/>
</dbReference>
<feature type="compositionally biased region" description="Low complexity" evidence="8">
    <location>
        <begin position="652"/>
        <end position="670"/>
    </location>
</feature>
<dbReference type="GO" id="GO:0071037">
    <property type="term" value="P:nuclear polyadenylation-dependent snRNA catabolic process"/>
    <property type="evidence" value="ECO:0007669"/>
    <property type="project" value="TreeGrafter"/>
</dbReference>
<organism evidence="10 11">
    <name type="scientific">Colletotrichum sojae</name>
    <dbReference type="NCBI Taxonomy" id="2175907"/>
    <lineage>
        <taxon>Eukaryota</taxon>
        <taxon>Fungi</taxon>
        <taxon>Dikarya</taxon>
        <taxon>Ascomycota</taxon>
        <taxon>Pezizomycotina</taxon>
        <taxon>Sordariomycetes</taxon>
        <taxon>Hypocreomycetidae</taxon>
        <taxon>Glomerellales</taxon>
        <taxon>Glomerellaceae</taxon>
        <taxon>Colletotrichum</taxon>
        <taxon>Colletotrichum orchidearum species complex</taxon>
    </lineage>
</organism>
<evidence type="ECO:0000256" key="1">
    <source>
        <dbReference type="ARBA" id="ARBA00004123"/>
    </source>
</evidence>
<feature type="compositionally biased region" description="Pro residues" evidence="8">
    <location>
        <begin position="637"/>
        <end position="649"/>
    </location>
</feature>
<feature type="region of interest" description="Disordered" evidence="8">
    <location>
        <begin position="608"/>
        <end position="762"/>
    </location>
</feature>
<keyword evidence="3" id="KW-0677">Repeat</keyword>
<accession>A0A8H6JVQ1</accession>
<protein>
    <submittedName>
        <fullName evidence="10">Zinc knuckle domain-containing protein</fullName>
    </submittedName>
</protein>
<dbReference type="Gene3D" id="4.10.60.10">
    <property type="entry name" value="Zinc finger, CCHC-type"/>
    <property type="match status" value="2"/>
</dbReference>
<feature type="compositionally biased region" description="Basic and acidic residues" evidence="8">
    <location>
        <begin position="47"/>
        <end position="58"/>
    </location>
</feature>
<feature type="compositionally biased region" description="Polar residues" evidence="8">
    <location>
        <begin position="98"/>
        <end position="109"/>
    </location>
</feature>
<evidence type="ECO:0000256" key="3">
    <source>
        <dbReference type="ARBA" id="ARBA00022737"/>
    </source>
</evidence>
<dbReference type="GO" id="GO:0071036">
    <property type="term" value="P:nuclear polyadenylation-dependent snoRNA catabolic process"/>
    <property type="evidence" value="ECO:0007669"/>
    <property type="project" value="TreeGrafter"/>
</dbReference>
<feature type="region of interest" description="Disordered" evidence="8">
    <location>
        <begin position="1"/>
        <end position="209"/>
    </location>
</feature>
<dbReference type="InterPro" id="IPR001878">
    <property type="entry name" value="Znf_CCHC"/>
</dbReference>
<dbReference type="GO" id="GO:0008270">
    <property type="term" value="F:zinc ion binding"/>
    <property type="evidence" value="ECO:0007669"/>
    <property type="project" value="UniProtKB-KW"/>
</dbReference>
<dbReference type="GO" id="GO:0071031">
    <property type="term" value="P:nuclear mRNA surveillance of mRNA 3'-end processing"/>
    <property type="evidence" value="ECO:0007669"/>
    <property type="project" value="TreeGrafter"/>
</dbReference>
<feature type="compositionally biased region" description="Low complexity" evidence="8">
    <location>
        <begin position="725"/>
        <end position="741"/>
    </location>
</feature>
<dbReference type="GO" id="GO:0071038">
    <property type="term" value="P:TRAMP-dependent tRNA surveillance pathway"/>
    <property type="evidence" value="ECO:0007669"/>
    <property type="project" value="TreeGrafter"/>
</dbReference>
<dbReference type="Proteomes" id="UP000652219">
    <property type="component" value="Unassembled WGS sequence"/>
</dbReference>
<evidence type="ECO:0000313" key="10">
    <source>
        <dbReference type="EMBL" id="KAF6819596.1"/>
    </source>
</evidence>
<dbReference type="AlphaFoldDB" id="A0A8H6JVQ1"/>
<evidence type="ECO:0000256" key="2">
    <source>
        <dbReference type="ARBA" id="ARBA00022723"/>
    </source>
</evidence>
<feature type="compositionally biased region" description="Basic and acidic residues" evidence="8">
    <location>
        <begin position="11"/>
        <end position="21"/>
    </location>
</feature>
<dbReference type="PROSITE" id="PS50158">
    <property type="entry name" value="ZF_CCHC"/>
    <property type="match status" value="1"/>
</dbReference>
<comment type="caution">
    <text evidence="10">The sequence shown here is derived from an EMBL/GenBank/DDBJ whole genome shotgun (WGS) entry which is preliminary data.</text>
</comment>
<keyword evidence="2" id="KW-0479">Metal-binding</keyword>
<evidence type="ECO:0000256" key="5">
    <source>
        <dbReference type="ARBA" id="ARBA00022833"/>
    </source>
</evidence>
<feature type="compositionally biased region" description="Pro residues" evidence="8">
    <location>
        <begin position="125"/>
        <end position="137"/>
    </location>
</feature>
<dbReference type="PANTHER" id="PTHR46543">
    <property type="entry name" value="ZINC FINGER CCHC DOMAIN-CONTAINING PROTEIN 7"/>
    <property type="match status" value="1"/>
</dbReference>
<feature type="compositionally biased region" description="Acidic residues" evidence="8">
    <location>
        <begin position="141"/>
        <end position="150"/>
    </location>
</feature>
<keyword evidence="5" id="KW-0862">Zinc</keyword>
<dbReference type="InterPro" id="IPR051644">
    <property type="entry name" value="TRAMP_AT-DNA-binding"/>
</dbReference>
<keyword evidence="11" id="KW-1185">Reference proteome</keyword>
<dbReference type="GO" id="GO:0071039">
    <property type="term" value="P:nuclear polyadenylation-dependent CUT catabolic process"/>
    <property type="evidence" value="ECO:0007669"/>
    <property type="project" value="TreeGrafter"/>
</dbReference>
<dbReference type="GO" id="GO:0071035">
    <property type="term" value="P:nuclear polyadenylation-dependent rRNA catabolic process"/>
    <property type="evidence" value="ECO:0007669"/>
    <property type="project" value="TreeGrafter"/>
</dbReference>
<evidence type="ECO:0000256" key="7">
    <source>
        <dbReference type="PROSITE-ProRule" id="PRU00047"/>
    </source>
</evidence>
<dbReference type="PANTHER" id="PTHR46543:SF1">
    <property type="entry name" value="ZINC FINGER CCHC DOMAIN-CONTAINING PROTEIN 7"/>
    <property type="match status" value="1"/>
</dbReference>
<feature type="domain" description="CCHC-type" evidence="9">
    <location>
        <begin position="508"/>
        <end position="521"/>
    </location>
</feature>
<evidence type="ECO:0000256" key="6">
    <source>
        <dbReference type="ARBA" id="ARBA00023242"/>
    </source>
</evidence>
<dbReference type="SMART" id="SM00343">
    <property type="entry name" value="ZnF_C2HC"/>
    <property type="match status" value="5"/>
</dbReference>
<comment type="subcellular location">
    <subcellularLocation>
        <location evidence="1">Nucleus</location>
    </subcellularLocation>
</comment>
<evidence type="ECO:0000256" key="8">
    <source>
        <dbReference type="SAM" id="MobiDB-lite"/>
    </source>
</evidence>